<name>A0A3E3EFQ7_9FIRM</name>
<evidence type="ECO:0000259" key="1">
    <source>
        <dbReference type="Pfam" id="PF20434"/>
    </source>
</evidence>
<evidence type="ECO:0000313" key="2">
    <source>
        <dbReference type="EMBL" id="RGD86740.1"/>
    </source>
</evidence>
<evidence type="ECO:0000313" key="3">
    <source>
        <dbReference type="Proteomes" id="UP000261032"/>
    </source>
</evidence>
<feature type="domain" description="BD-FAE-like" evidence="1">
    <location>
        <begin position="2"/>
        <end position="83"/>
    </location>
</feature>
<dbReference type="EMBL" id="QUSL01000004">
    <property type="protein sequence ID" value="RGD86740.1"/>
    <property type="molecule type" value="Genomic_DNA"/>
</dbReference>
<comment type="caution">
    <text evidence="2">The sequence shown here is derived from an EMBL/GenBank/DDBJ whole genome shotgun (WGS) entry which is preliminary data.</text>
</comment>
<dbReference type="AlphaFoldDB" id="A0A3E3EFQ7"/>
<dbReference type="SUPFAM" id="SSF53474">
    <property type="entry name" value="alpha/beta-Hydrolases"/>
    <property type="match status" value="1"/>
</dbReference>
<proteinExistence type="predicted"/>
<organism evidence="2 3">
    <name type="scientific">Thomasclavelia ramosa</name>
    <dbReference type="NCBI Taxonomy" id="1547"/>
    <lineage>
        <taxon>Bacteria</taxon>
        <taxon>Bacillati</taxon>
        <taxon>Bacillota</taxon>
        <taxon>Erysipelotrichia</taxon>
        <taxon>Erysipelotrichales</taxon>
        <taxon>Coprobacillaceae</taxon>
        <taxon>Thomasclavelia</taxon>
    </lineage>
</organism>
<gene>
    <name evidence="2" type="ORF">DXB93_04325</name>
</gene>
<dbReference type="Gene3D" id="3.40.50.1820">
    <property type="entry name" value="alpha/beta hydrolase"/>
    <property type="match status" value="1"/>
</dbReference>
<dbReference type="Proteomes" id="UP000261032">
    <property type="component" value="Unassembled WGS sequence"/>
</dbReference>
<accession>A0A3E3EFQ7</accession>
<dbReference type="InterPro" id="IPR049492">
    <property type="entry name" value="BD-FAE-like_dom"/>
</dbReference>
<dbReference type="InterPro" id="IPR029058">
    <property type="entry name" value="AB_hydrolase_fold"/>
</dbReference>
<reference evidence="2 3" key="1">
    <citation type="submission" date="2018-08" db="EMBL/GenBank/DDBJ databases">
        <title>A genome reference for cultivated species of the human gut microbiota.</title>
        <authorList>
            <person name="Zou Y."/>
            <person name="Xue W."/>
            <person name="Luo G."/>
        </authorList>
    </citation>
    <scope>NUCLEOTIDE SEQUENCE [LARGE SCALE GENOMIC DNA]</scope>
    <source>
        <strain evidence="2 3">OM06-4</strain>
    </source>
</reference>
<sequence length="83" mass="9669">MIDLYGVTNFLTFNQGFSKYNEKVMTNIYDLLGCWCEDDEVLYREASPVSYLEAKMNLLPILILHGSKDHVVPFEQSVELYQK</sequence>
<protein>
    <recommendedName>
        <fullName evidence="1">BD-FAE-like domain-containing protein</fullName>
    </recommendedName>
</protein>
<dbReference type="Pfam" id="PF20434">
    <property type="entry name" value="BD-FAE"/>
    <property type="match status" value="1"/>
</dbReference>